<evidence type="ECO:0000256" key="3">
    <source>
        <dbReference type="ARBA" id="ARBA00022723"/>
    </source>
</evidence>
<dbReference type="EMBL" id="SLUK01000013">
    <property type="protein sequence ID" value="TCL41607.1"/>
    <property type="molecule type" value="Genomic_DNA"/>
</dbReference>
<dbReference type="PANTHER" id="PTHR30471">
    <property type="entry name" value="DNA REPAIR PROTEIN RADC"/>
    <property type="match status" value="1"/>
</dbReference>
<dbReference type="GO" id="GO:0008237">
    <property type="term" value="F:metallopeptidase activity"/>
    <property type="evidence" value="ECO:0007669"/>
    <property type="project" value="UniProtKB-KW"/>
</dbReference>
<dbReference type="GO" id="GO:0006508">
    <property type="term" value="P:proteolysis"/>
    <property type="evidence" value="ECO:0007669"/>
    <property type="project" value="UniProtKB-KW"/>
</dbReference>
<comment type="similarity">
    <text evidence="1">Belongs to the UPF0758 family.</text>
</comment>
<dbReference type="PROSITE" id="PS50249">
    <property type="entry name" value="MPN"/>
    <property type="match status" value="1"/>
</dbReference>
<evidence type="ECO:0000313" key="8">
    <source>
        <dbReference type="EMBL" id="TCL41607.1"/>
    </source>
</evidence>
<dbReference type="Gene3D" id="3.40.140.10">
    <property type="entry name" value="Cytidine Deaminase, domain 2"/>
    <property type="match status" value="1"/>
</dbReference>
<evidence type="ECO:0000259" key="7">
    <source>
        <dbReference type="PROSITE" id="PS50249"/>
    </source>
</evidence>
<dbReference type="InterPro" id="IPR025657">
    <property type="entry name" value="RadC_JAB"/>
</dbReference>
<evidence type="ECO:0000256" key="1">
    <source>
        <dbReference type="ARBA" id="ARBA00010243"/>
    </source>
</evidence>
<keyword evidence="9" id="KW-1185">Reference proteome</keyword>
<dbReference type="GO" id="GO:0046872">
    <property type="term" value="F:metal ion binding"/>
    <property type="evidence" value="ECO:0007669"/>
    <property type="project" value="UniProtKB-KW"/>
</dbReference>
<name>A0A9X8Y7C6_9FIRM</name>
<dbReference type="OrthoDB" id="9804482at2"/>
<accession>A0A9X8Y7C6</accession>
<dbReference type="Proteomes" id="UP000294682">
    <property type="component" value="Unassembled WGS sequence"/>
</dbReference>
<keyword evidence="3" id="KW-0479">Metal-binding</keyword>
<gene>
    <name evidence="8" type="ORF">EDD78_11381</name>
</gene>
<keyword evidence="4" id="KW-0378">Hydrolase</keyword>
<organism evidence="8 9">
    <name type="scientific">Harryflintia acetispora</name>
    <dbReference type="NCBI Taxonomy" id="1849041"/>
    <lineage>
        <taxon>Bacteria</taxon>
        <taxon>Bacillati</taxon>
        <taxon>Bacillota</taxon>
        <taxon>Clostridia</taxon>
        <taxon>Eubacteriales</taxon>
        <taxon>Oscillospiraceae</taxon>
        <taxon>Harryflintia</taxon>
    </lineage>
</organism>
<keyword evidence="6" id="KW-0482">Metalloprotease</keyword>
<feature type="domain" description="MPN" evidence="7">
    <location>
        <begin position="104"/>
        <end position="227"/>
    </location>
</feature>
<dbReference type="InterPro" id="IPR037518">
    <property type="entry name" value="MPN"/>
</dbReference>
<dbReference type="PANTHER" id="PTHR30471:SF3">
    <property type="entry name" value="UPF0758 PROTEIN YEES-RELATED"/>
    <property type="match status" value="1"/>
</dbReference>
<proteinExistence type="inferred from homology"/>
<keyword evidence="2" id="KW-0645">Protease</keyword>
<evidence type="ECO:0000313" key="9">
    <source>
        <dbReference type="Proteomes" id="UP000294682"/>
    </source>
</evidence>
<dbReference type="InterPro" id="IPR001405">
    <property type="entry name" value="UPF0758"/>
</dbReference>
<evidence type="ECO:0000256" key="6">
    <source>
        <dbReference type="ARBA" id="ARBA00023049"/>
    </source>
</evidence>
<keyword evidence="5" id="KW-0862">Zinc</keyword>
<dbReference type="Pfam" id="PF04002">
    <property type="entry name" value="RadC"/>
    <property type="match status" value="1"/>
</dbReference>
<reference evidence="8 9" key="1">
    <citation type="submission" date="2019-03" db="EMBL/GenBank/DDBJ databases">
        <title>Genomic Encyclopedia of Type Strains, Phase IV (KMG-IV): sequencing the most valuable type-strain genomes for metagenomic binning, comparative biology and taxonomic classification.</title>
        <authorList>
            <person name="Goeker M."/>
        </authorList>
    </citation>
    <scope>NUCLEOTIDE SEQUENCE [LARGE SCALE GENOMIC DNA]</scope>
    <source>
        <strain evidence="8 9">DSM 100433</strain>
    </source>
</reference>
<evidence type="ECO:0000256" key="4">
    <source>
        <dbReference type="ARBA" id="ARBA00022801"/>
    </source>
</evidence>
<evidence type="ECO:0000256" key="5">
    <source>
        <dbReference type="ARBA" id="ARBA00022833"/>
    </source>
</evidence>
<comment type="caution">
    <text evidence="8">The sequence shown here is derived from an EMBL/GenBank/DDBJ whole genome shotgun (WGS) entry which is preliminary data.</text>
</comment>
<dbReference type="AlphaFoldDB" id="A0A9X8Y7C6"/>
<protein>
    <submittedName>
        <fullName evidence="8">DNA repair protein RadC</fullName>
    </submittedName>
</protein>
<sequence>MASNNPHKGHRERLRSQIKARGLDGLPEHNVLEYLLFPLIPQRDTNELAHRLIGEFGSFSGVLDAGYEQLRTVQGMTDNAALFLSCLPDCLRLYGEGCRRQDRVFKNSEEMGEYLKQQLQGRSDETLICLFLDLKYQMIDCRVISEGVPSMINFPMAKIAQLAVRLGASIVTIAHNHPRGLAIPSVADRETTSRLRETLARIGIDLYDHIIVGIDDEFVSMRASNYFIK</sequence>
<dbReference type="RefSeq" id="WP_079697874.1">
    <property type="nucleotide sequence ID" value="NZ_JADNAH010000052.1"/>
</dbReference>
<dbReference type="SUPFAM" id="SSF102712">
    <property type="entry name" value="JAB1/MPN domain"/>
    <property type="match status" value="1"/>
</dbReference>
<evidence type="ECO:0000256" key="2">
    <source>
        <dbReference type="ARBA" id="ARBA00022670"/>
    </source>
</evidence>